<evidence type="ECO:0000313" key="4">
    <source>
        <dbReference type="Proteomes" id="UP001596413"/>
    </source>
</evidence>
<evidence type="ECO:0000313" key="3">
    <source>
        <dbReference type="EMBL" id="MFC7219613.1"/>
    </source>
</evidence>
<sequence length="179" mass="18098">MAAGAAAVLLTFGASGCGEDGGPVVGGVDSKAPGVSAPAEASPDAAPEATAGDGYDPGRDAAADIATAQQAARGDGRSVLIDFGADWCADCQVLAKHFASPKVADLLAEKYHMVTVDVGEFDRNLDVAKKYVDLKTSGMPALVVLGPDGRIKVATNQGEFASARSMSADAVADFLIKWA</sequence>
<evidence type="ECO:0000259" key="2">
    <source>
        <dbReference type="PROSITE" id="PS51352"/>
    </source>
</evidence>
<dbReference type="InterPro" id="IPR013766">
    <property type="entry name" value="Thioredoxin_domain"/>
</dbReference>
<feature type="region of interest" description="Disordered" evidence="1">
    <location>
        <begin position="17"/>
        <end position="60"/>
    </location>
</feature>
<comment type="caution">
    <text evidence="3">The sequence shown here is derived from an EMBL/GenBank/DDBJ whole genome shotgun (WGS) entry which is preliminary data.</text>
</comment>
<dbReference type="InterPro" id="IPR036249">
    <property type="entry name" value="Thioredoxin-like_sf"/>
</dbReference>
<dbReference type="RefSeq" id="WP_386415515.1">
    <property type="nucleotide sequence ID" value="NZ_JBHSZO010000022.1"/>
</dbReference>
<proteinExistence type="predicted"/>
<evidence type="ECO:0000256" key="1">
    <source>
        <dbReference type="SAM" id="MobiDB-lite"/>
    </source>
</evidence>
<dbReference type="SUPFAM" id="SSF52833">
    <property type="entry name" value="Thioredoxin-like"/>
    <property type="match status" value="1"/>
</dbReference>
<dbReference type="Pfam" id="PF13899">
    <property type="entry name" value="Thioredoxin_7"/>
    <property type="match status" value="1"/>
</dbReference>
<organism evidence="3 4">
    <name type="scientific">Streptomyces polyrhachis</name>
    <dbReference type="NCBI Taxonomy" id="1282885"/>
    <lineage>
        <taxon>Bacteria</taxon>
        <taxon>Bacillati</taxon>
        <taxon>Actinomycetota</taxon>
        <taxon>Actinomycetes</taxon>
        <taxon>Kitasatosporales</taxon>
        <taxon>Streptomycetaceae</taxon>
        <taxon>Streptomyces</taxon>
    </lineage>
</organism>
<gene>
    <name evidence="3" type="ORF">ACFQLX_15775</name>
</gene>
<dbReference type="EMBL" id="JBHSZO010000022">
    <property type="protein sequence ID" value="MFC7219613.1"/>
    <property type="molecule type" value="Genomic_DNA"/>
</dbReference>
<feature type="domain" description="Thioredoxin" evidence="2">
    <location>
        <begin position="36"/>
        <end position="179"/>
    </location>
</feature>
<reference evidence="4" key="1">
    <citation type="journal article" date="2019" name="Int. J. Syst. Evol. Microbiol.">
        <title>The Global Catalogue of Microorganisms (GCM) 10K type strain sequencing project: providing services to taxonomists for standard genome sequencing and annotation.</title>
        <authorList>
            <consortium name="The Broad Institute Genomics Platform"/>
            <consortium name="The Broad Institute Genome Sequencing Center for Infectious Disease"/>
            <person name="Wu L."/>
            <person name="Ma J."/>
        </authorList>
    </citation>
    <scope>NUCLEOTIDE SEQUENCE [LARGE SCALE GENOMIC DNA]</scope>
    <source>
        <strain evidence="4">CGMCC 1.13681</strain>
    </source>
</reference>
<dbReference type="PROSITE" id="PS51352">
    <property type="entry name" value="THIOREDOXIN_2"/>
    <property type="match status" value="1"/>
</dbReference>
<feature type="compositionally biased region" description="Low complexity" evidence="1">
    <location>
        <begin position="36"/>
        <end position="51"/>
    </location>
</feature>
<protein>
    <submittedName>
        <fullName evidence="3">Thioredoxin family protein</fullName>
    </submittedName>
</protein>
<dbReference type="Proteomes" id="UP001596413">
    <property type="component" value="Unassembled WGS sequence"/>
</dbReference>
<name>A0ABW2GFX2_9ACTN</name>
<dbReference type="Gene3D" id="3.40.30.10">
    <property type="entry name" value="Glutaredoxin"/>
    <property type="match status" value="1"/>
</dbReference>
<keyword evidence="4" id="KW-1185">Reference proteome</keyword>
<accession>A0ABW2GFX2</accession>